<dbReference type="EMBL" id="ML977002">
    <property type="protein sequence ID" value="KAF1953763.1"/>
    <property type="molecule type" value="Genomic_DNA"/>
</dbReference>
<keyword evidence="4" id="KW-1185">Reference proteome</keyword>
<dbReference type="Gene3D" id="3.40.50.300">
    <property type="entry name" value="P-loop containing nucleotide triphosphate hydrolases"/>
    <property type="match status" value="1"/>
</dbReference>
<protein>
    <recommendedName>
        <fullName evidence="2">NACHT domain-containing protein</fullName>
    </recommendedName>
</protein>
<accession>A0A6A5TLL6</accession>
<organism evidence="3 4">
    <name type="scientific">Byssothecium circinans</name>
    <dbReference type="NCBI Taxonomy" id="147558"/>
    <lineage>
        <taxon>Eukaryota</taxon>
        <taxon>Fungi</taxon>
        <taxon>Dikarya</taxon>
        <taxon>Ascomycota</taxon>
        <taxon>Pezizomycotina</taxon>
        <taxon>Dothideomycetes</taxon>
        <taxon>Pleosporomycetidae</taxon>
        <taxon>Pleosporales</taxon>
        <taxon>Massarineae</taxon>
        <taxon>Massarinaceae</taxon>
        <taxon>Byssothecium</taxon>
    </lineage>
</organism>
<evidence type="ECO:0000259" key="2">
    <source>
        <dbReference type="PROSITE" id="PS50837"/>
    </source>
</evidence>
<sequence length="489" mass="55463">MANIQTSLSIPTQPWEAAKARFLEGLTTEEASRFTSATLENLFYDASSAQKKHTGGSRSWIMQERLASLADGLEDYGKALDVYSNASSLILCPIWGSLRVVLHIASEAGKFQEKVVDMLAHIGDAIPRFRIYQALFGRHERLLSALTDAYLDVLRFCTRTKDFFKRAKKSLSKPTTREINWKPFRQEFDADMIRFHKHQKSVEKEASLAHKIEAAKAREIELAQRMEGDRRRQRFNILTALRTVDYETKHAKLSSLRYIGTNIWVQNNKTYQRWLGSRLSTCLPCYGIPGSGKSVLAASVIDTLADNLDTGSVLCYYYCDYTDADSLDSSYIIASLIKQLLLRLPLERINNDLDCPFKDGRPPPTARASRNFLDRLLREFETVFFVIDALDELSPEHQNYALELIAHFLCTSTPTVKIFVTSRAEERSIKLSLKAHKSIDLSIPEVEQDISMFIAEMVDKRAVDQNPILKSSKIKEEVVTTLARGAKGM</sequence>
<evidence type="ECO:0000256" key="1">
    <source>
        <dbReference type="ARBA" id="ARBA00022737"/>
    </source>
</evidence>
<dbReference type="InterPro" id="IPR056125">
    <property type="entry name" value="DUF7708"/>
</dbReference>
<dbReference type="PANTHER" id="PTHR10039">
    <property type="entry name" value="AMELOGENIN"/>
    <property type="match status" value="1"/>
</dbReference>
<dbReference type="Pfam" id="PF24809">
    <property type="entry name" value="DUF7708"/>
    <property type="match status" value="1"/>
</dbReference>
<dbReference type="PROSITE" id="PS50837">
    <property type="entry name" value="NACHT"/>
    <property type="match status" value="1"/>
</dbReference>
<dbReference type="InterPro" id="IPR056884">
    <property type="entry name" value="NPHP3-like_N"/>
</dbReference>
<dbReference type="InterPro" id="IPR027417">
    <property type="entry name" value="P-loop_NTPase"/>
</dbReference>
<dbReference type="AlphaFoldDB" id="A0A6A5TLL6"/>
<dbReference type="SUPFAM" id="SSF52540">
    <property type="entry name" value="P-loop containing nucleoside triphosphate hydrolases"/>
    <property type="match status" value="1"/>
</dbReference>
<dbReference type="InterPro" id="IPR007111">
    <property type="entry name" value="NACHT_NTPase"/>
</dbReference>
<dbReference type="OrthoDB" id="7464126at2759"/>
<dbReference type="PANTHER" id="PTHR10039:SF14">
    <property type="entry name" value="NACHT DOMAIN-CONTAINING PROTEIN"/>
    <property type="match status" value="1"/>
</dbReference>
<name>A0A6A5TLL6_9PLEO</name>
<dbReference type="Proteomes" id="UP000800035">
    <property type="component" value="Unassembled WGS sequence"/>
</dbReference>
<gene>
    <name evidence="3" type="ORF">CC80DRAFT_419155</name>
</gene>
<evidence type="ECO:0000313" key="3">
    <source>
        <dbReference type="EMBL" id="KAF1953763.1"/>
    </source>
</evidence>
<proteinExistence type="predicted"/>
<keyword evidence="1" id="KW-0677">Repeat</keyword>
<dbReference type="Pfam" id="PF24883">
    <property type="entry name" value="NPHP3_N"/>
    <property type="match status" value="1"/>
</dbReference>
<reference evidence="3" key="1">
    <citation type="journal article" date="2020" name="Stud. Mycol.">
        <title>101 Dothideomycetes genomes: a test case for predicting lifestyles and emergence of pathogens.</title>
        <authorList>
            <person name="Haridas S."/>
            <person name="Albert R."/>
            <person name="Binder M."/>
            <person name="Bloem J."/>
            <person name="Labutti K."/>
            <person name="Salamov A."/>
            <person name="Andreopoulos B."/>
            <person name="Baker S."/>
            <person name="Barry K."/>
            <person name="Bills G."/>
            <person name="Bluhm B."/>
            <person name="Cannon C."/>
            <person name="Castanera R."/>
            <person name="Culley D."/>
            <person name="Daum C."/>
            <person name="Ezra D."/>
            <person name="Gonzalez J."/>
            <person name="Henrissat B."/>
            <person name="Kuo A."/>
            <person name="Liang C."/>
            <person name="Lipzen A."/>
            <person name="Lutzoni F."/>
            <person name="Magnuson J."/>
            <person name="Mondo S."/>
            <person name="Nolan M."/>
            <person name="Ohm R."/>
            <person name="Pangilinan J."/>
            <person name="Park H.-J."/>
            <person name="Ramirez L."/>
            <person name="Alfaro M."/>
            <person name="Sun H."/>
            <person name="Tritt A."/>
            <person name="Yoshinaga Y."/>
            <person name="Zwiers L.-H."/>
            <person name="Turgeon B."/>
            <person name="Goodwin S."/>
            <person name="Spatafora J."/>
            <person name="Crous P."/>
            <person name="Grigoriev I."/>
        </authorList>
    </citation>
    <scope>NUCLEOTIDE SEQUENCE</scope>
    <source>
        <strain evidence="3">CBS 675.92</strain>
    </source>
</reference>
<feature type="domain" description="NACHT" evidence="2">
    <location>
        <begin position="287"/>
        <end position="423"/>
    </location>
</feature>
<evidence type="ECO:0000313" key="4">
    <source>
        <dbReference type="Proteomes" id="UP000800035"/>
    </source>
</evidence>